<feature type="domain" description="NAD(P)-binding" evidence="1">
    <location>
        <begin position="47"/>
        <end position="99"/>
    </location>
</feature>
<dbReference type="Proteomes" id="UP000472261">
    <property type="component" value="Unplaced"/>
</dbReference>
<name>A0A669QEA6_PHACC</name>
<sequence>MVRFYGAGAVLWGRHSRYGAHGAVLWVPQFGSMGHTQFYGSRFSSMGFSVSVLVRNPALLPPDAARCRVLRGDALRAADVSDAVRGQRAVIVTLGTRGDIGGGGGGNARMCGRLSCGHVGTRGPHRPHRPQ</sequence>
<dbReference type="InterPro" id="IPR036291">
    <property type="entry name" value="NAD(P)-bd_dom_sf"/>
</dbReference>
<protein>
    <recommendedName>
        <fullName evidence="1">NAD(P)-binding domain-containing protein</fullName>
    </recommendedName>
</protein>
<dbReference type="AlphaFoldDB" id="A0A669QEA6"/>
<dbReference type="Gene3D" id="3.40.50.720">
    <property type="entry name" value="NAD(P)-binding Rossmann-like Domain"/>
    <property type="match status" value="1"/>
</dbReference>
<evidence type="ECO:0000313" key="2">
    <source>
        <dbReference type="Ensembl" id="ENSPCLP00000019029.1"/>
    </source>
</evidence>
<dbReference type="PANTHER" id="PTHR43355:SF2">
    <property type="entry name" value="FLAVIN REDUCTASE (NADPH)"/>
    <property type="match status" value="1"/>
</dbReference>
<dbReference type="Ensembl" id="ENSPCLT00000025370.1">
    <property type="protein sequence ID" value="ENSPCLP00000019029.1"/>
    <property type="gene ID" value="ENSPCLG00000015955.1"/>
</dbReference>
<dbReference type="GO" id="GO:0042602">
    <property type="term" value="F:riboflavin reductase (NADPH) activity"/>
    <property type="evidence" value="ECO:0007669"/>
    <property type="project" value="TreeGrafter"/>
</dbReference>
<keyword evidence="3" id="KW-1185">Reference proteome</keyword>
<dbReference type="PANTHER" id="PTHR43355">
    <property type="entry name" value="FLAVIN REDUCTASE (NADPH)"/>
    <property type="match status" value="1"/>
</dbReference>
<dbReference type="GO" id="GO:0004074">
    <property type="term" value="F:biliverdin reductase [NAD(P)H] activity"/>
    <property type="evidence" value="ECO:0007669"/>
    <property type="project" value="TreeGrafter"/>
</dbReference>
<reference evidence="2" key="1">
    <citation type="submission" date="2025-08" db="UniProtKB">
        <authorList>
            <consortium name="Ensembl"/>
        </authorList>
    </citation>
    <scope>IDENTIFICATION</scope>
</reference>
<accession>A0A669QEA6</accession>
<reference evidence="2" key="2">
    <citation type="submission" date="2025-09" db="UniProtKB">
        <authorList>
            <consortium name="Ensembl"/>
        </authorList>
    </citation>
    <scope>IDENTIFICATION</scope>
</reference>
<proteinExistence type="predicted"/>
<evidence type="ECO:0000259" key="1">
    <source>
        <dbReference type="Pfam" id="PF13460"/>
    </source>
</evidence>
<organism evidence="2 3">
    <name type="scientific">Phasianus colchicus</name>
    <name type="common">Common pheasant</name>
    <dbReference type="NCBI Taxonomy" id="9054"/>
    <lineage>
        <taxon>Eukaryota</taxon>
        <taxon>Metazoa</taxon>
        <taxon>Chordata</taxon>
        <taxon>Craniata</taxon>
        <taxon>Vertebrata</taxon>
        <taxon>Euteleostomi</taxon>
        <taxon>Archelosauria</taxon>
        <taxon>Archosauria</taxon>
        <taxon>Dinosauria</taxon>
        <taxon>Saurischia</taxon>
        <taxon>Theropoda</taxon>
        <taxon>Coelurosauria</taxon>
        <taxon>Aves</taxon>
        <taxon>Neognathae</taxon>
        <taxon>Galloanserae</taxon>
        <taxon>Galliformes</taxon>
        <taxon>Phasianidae</taxon>
        <taxon>Phasianinae</taxon>
        <taxon>Phasianus</taxon>
    </lineage>
</organism>
<dbReference type="SUPFAM" id="SSF51735">
    <property type="entry name" value="NAD(P)-binding Rossmann-fold domains"/>
    <property type="match status" value="1"/>
</dbReference>
<dbReference type="Pfam" id="PF13460">
    <property type="entry name" value="NAD_binding_10"/>
    <property type="match status" value="1"/>
</dbReference>
<dbReference type="InterPro" id="IPR016040">
    <property type="entry name" value="NAD(P)-bd_dom"/>
</dbReference>
<dbReference type="InterPro" id="IPR051606">
    <property type="entry name" value="Polyketide_Oxido-like"/>
</dbReference>
<evidence type="ECO:0000313" key="3">
    <source>
        <dbReference type="Proteomes" id="UP000472261"/>
    </source>
</evidence>